<keyword evidence="4" id="KW-1185">Reference proteome</keyword>
<dbReference type="SUPFAM" id="SSF56655">
    <property type="entry name" value="Carbohydrate phosphatase"/>
    <property type="match status" value="1"/>
</dbReference>
<organism evidence="3 4">
    <name type="scientific">Devosia chinhatensis</name>
    <dbReference type="NCBI Taxonomy" id="429727"/>
    <lineage>
        <taxon>Bacteria</taxon>
        <taxon>Pseudomonadati</taxon>
        <taxon>Pseudomonadota</taxon>
        <taxon>Alphaproteobacteria</taxon>
        <taxon>Hyphomicrobiales</taxon>
        <taxon>Devosiaceae</taxon>
        <taxon>Devosia</taxon>
    </lineage>
</organism>
<dbReference type="GO" id="GO:0008934">
    <property type="term" value="F:inositol monophosphate 1-phosphatase activity"/>
    <property type="evidence" value="ECO:0007669"/>
    <property type="project" value="TreeGrafter"/>
</dbReference>
<keyword evidence="2" id="KW-0479">Metal-binding</keyword>
<dbReference type="RefSeq" id="WP_046104554.1">
    <property type="nucleotide sequence ID" value="NZ_JZEY01000054.1"/>
</dbReference>
<dbReference type="Pfam" id="PF00459">
    <property type="entry name" value="Inositol_P"/>
    <property type="match status" value="1"/>
</dbReference>
<dbReference type="GO" id="GO:0046872">
    <property type="term" value="F:metal ion binding"/>
    <property type="evidence" value="ECO:0007669"/>
    <property type="project" value="UniProtKB-KW"/>
</dbReference>
<dbReference type="PATRIC" id="fig|429727.3.peg.1757"/>
<dbReference type="PANTHER" id="PTHR20854:SF4">
    <property type="entry name" value="INOSITOL-1-MONOPHOSPHATASE-RELATED"/>
    <property type="match status" value="1"/>
</dbReference>
<evidence type="ECO:0000256" key="1">
    <source>
        <dbReference type="ARBA" id="ARBA00009759"/>
    </source>
</evidence>
<proteinExistence type="inferred from homology"/>
<dbReference type="Gene3D" id="3.30.540.10">
    <property type="entry name" value="Fructose-1,6-Bisphosphatase, subunit A, domain 1"/>
    <property type="match status" value="1"/>
</dbReference>
<feature type="binding site" evidence="2">
    <location>
        <position position="93"/>
    </location>
    <ligand>
        <name>Mg(2+)</name>
        <dbReference type="ChEBI" id="CHEBI:18420"/>
        <label>2</label>
    </ligand>
</feature>
<gene>
    <name evidence="3" type="ORF">VE26_08510</name>
</gene>
<comment type="similarity">
    <text evidence="1">Belongs to the inositol monophosphatase superfamily.</text>
</comment>
<dbReference type="GO" id="GO:0006020">
    <property type="term" value="P:inositol metabolic process"/>
    <property type="evidence" value="ECO:0007669"/>
    <property type="project" value="TreeGrafter"/>
</dbReference>
<feature type="binding site" evidence="2">
    <location>
        <position position="219"/>
    </location>
    <ligand>
        <name>Mg(2+)</name>
        <dbReference type="ChEBI" id="CHEBI:18420"/>
        <label>1</label>
        <note>catalytic</note>
    </ligand>
</feature>
<dbReference type="STRING" id="429727.VE26_08510"/>
<dbReference type="GO" id="GO:0007165">
    <property type="term" value="P:signal transduction"/>
    <property type="evidence" value="ECO:0007669"/>
    <property type="project" value="TreeGrafter"/>
</dbReference>
<evidence type="ECO:0000256" key="2">
    <source>
        <dbReference type="PIRSR" id="PIRSR600760-2"/>
    </source>
</evidence>
<keyword evidence="2" id="KW-0460">Magnesium</keyword>
<comment type="caution">
    <text evidence="3">The sequence shown here is derived from an EMBL/GenBank/DDBJ whole genome shotgun (WGS) entry which is preliminary data.</text>
</comment>
<dbReference type="Proteomes" id="UP000033649">
    <property type="component" value="Unassembled WGS sequence"/>
</dbReference>
<protein>
    <submittedName>
        <fullName evidence="3">Inositol monophosphatase</fullName>
    </submittedName>
</protein>
<sequence length="270" mass="29375">MNIDRLAAILKQAAKQEIMPRFRRLDEGMIHTKTSAFDLVTEADTNAERLITAAILEHAPDTLVIGEEAVAANPALLTSNLEDRITIYVDPVDGTANFAGGLPLFAVMAAVVQNGEPVAGIIYDPMGDDFLMAEKGCGTWQVFPDGRRVRMKFADPVSLAEMGGAASTTYFPPEQRQVILGNLGKVRMLAGYRCAGHEYRFAAGGSLHFLAYGKLMPWDHVAGALMMRECGAHVARFDGSVYRPGDTDGGLLVAPDKDSWNELRREVFTV</sequence>
<dbReference type="PRINTS" id="PR00377">
    <property type="entry name" value="IMPHPHTASES"/>
</dbReference>
<feature type="binding site" evidence="2">
    <location>
        <position position="67"/>
    </location>
    <ligand>
        <name>Mg(2+)</name>
        <dbReference type="ChEBI" id="CHEBI:18420"/>
        <label>1</label>
        <note>catalytic</note>
    </ligand>
</feature>
<dbReference type="Gene3D" id="3.40.190.80">
    <property type="match status" value="1"/>
</dbReference>
<dbReference type="PANTHER" id="PTHR20854">
    <property type="entry name" value="INOSITOL MONOPHOSPHATASE"/>
    <property type="match status" value="1"/>
</dbReference>
<name>A0A0F5FM21_9HYPH</name>
<comment type="cofactor">
    <cofactor evidence="2">
        <name>Mg(2+)</name>
        <dbReference type="ChEBI" id="CHEBI:18420"/>
    </cofactor>
</comment>
<dbReference type="OrthoDB" id="9785695at2"/>
<evidence type="ECO:0000313" key="4">
    <source>
        <dbReference type="Proteomes" id="UP000033649"/>
    </source>
</evidence>
<feature type="binding site" evidence="2">
    <location>
        <position position="90"/>
    </location>
    <ligand>
        <name>Mg(2+)</name>
        <dbReference type="ChEBI" id="CHEBI:18420"/>
        <label>2</label>
    </ligand>
</feature>
<dbReference type="AlphaFoldDB" id="A0A0F5FM21"/>
<dbReference type="InterPro" id="IPR000760">
    <property type="entry name" value="Inositol_monophosphatase-like"/>
</dbReference>
<evidence type="ECO:0000313" key="3">
    <source>
        <dbReference type="EMBL" id="KKB09863.1"/>
    </source>
</evidence>
<dbReference type="EMBL" id="JZEY01000054">
    <property type="protein sequence ID" value="KKB09863.1"/>
    <property type="molecule type" value="Genomic_DNA"/>
</dbReference>
<reference evidence="3 4" key="1">
    <citation type="submission" date="2015-03" db="EMBL/GenBank/DDBJ databases">
        <authorList>
            <person name="Hassan Y."/>
            <person name="Lepp D."/>
            <person name="Li X.-Z."/>
            <person name="Zhou T."/>
        </authorList>
    </citation>
    <scope>NUCLEOTIDE SEQUENCE [LARGE SCALE GENOMIC DNA]</scope>
    <source>
        <strain evidence="3 4">IPL18</strain>
    </source>
</reference>
<accession>A0A0F5FM21</accession>